<feature type="domain" description="C2H2-type" evidence="6">
    <location>
        <begin position="38"/>
        <end position="66"/>
    </location>
</feature>
<keyword evidence="1" id="KW-0479">Metal-binding</keyword>
<dbReference type="InterPro" id="IPR013087">
    <property type="entry name" value="Znf_C2H2_type"/>
</dbReference>
<evidence type="ECO:0000256" key="2">
    <source>
        <dbReference type="ARBA" id="ARBA00022737"/>
    </source>
</evidence>
<dbReference type="PANTHER" id="PTHR23235:SF120">
    <property type="entry name" value="KRUPPEL-LIKE FACTOR 15"/>
    <property type="match status" value="1"/>
</dbReference>
<sequence length="152" mass="17473">MSPLNQEAIRENLIYDEKDLNSDKGHSSNSPEKIQKVPSCEICGKRFIQQRTNLVRHRRTHTGEKPFSCTACGKFFSDKSTLMRHVRSHTGEKPFSCNFCEVSFTDNSQLTRHLRTHTGEKPFSCVTCGKKFSKLYSLTIHIRTHTGEKNRP</sequence>
<dbReference type="AlphaFoldDB" id="A0A3P9MYK3"/>
<evidence type="ECO:0000259" key="6">
    <source>
        <dbReference type="PROSITE" id="PS50157"/>
    </source>
</evidence>
<dbReference type="Ensembl" id="ENSPRET00000002396.1">
    <property type="protein sequence ID" value="ENSPREP00000002348.1"/>
    <property type="gene ID" value="ENSPREG00000001713.1"/>
</dbReference>
<organism evidence="7 8">
    <name type="scientific">Poecilia reticulata</name>
    <name type="common">Guppy</name>
    <name type="synonym">Acanthophacelus reticulatus</name>
    <dbReference type="NCBI Taxonomy" id="8081"/>
    <lineage>
        <taxon>Eukaryota</taxon>
        <taxon>Metazoa</taxon>
        <taxon>Chordata</taxon>
        <taxon>Craniata</taxon>
        <taxon>Vertebrata</taxon>
        <taxon>Euteleostomi</taxon>
        <taxon>Actinopterygii</taxon>
        <taxon>Neopterygii</taxon>
        <taxon>Teleostei</taxon>
        <taxon>Neoteleostei</taxon>
        <taxon>Acanthomorphata</taxon>
        <taxon>Ovalentaria</taxon>
        <taxon>Atherinomorphae</taxon>
        <taxon>Cyprinodontiformes</taxon>
        <taxon>Poeciliidae</taxon>
        <taxon>Poeciliinae</taxon>
        <taxon>Poecilia</taxon>
    </lineage>
</organism>
<dbReference type="Bgee" id="ENSPREG00000001713">
    <property type="expression patterns" value="Expressed in caudal fin"/>
</dbReference>
<dbReference type="GO" id="GO:0042802">
    <property type="term" value="F:identical protein binding"/>
    <property type="evidence" value="ECO:0007669"/>
    <property type="project" value="UniProtKB-ARBA"/>
</dbReference>
<dbReference type="GeneTree" id="ENSGT01150000286939"/>
<evidence type="ECO:0000256" key="4">
    <source>
        <dbReference type="ARBA" id="ARBA00022833"/>
    </source>
</evidence>
<evidence type="ECO:0000256" key="3">
    <source>
        <dbReference type="ARBA" id="ARBA00022771"/>
    </source>
</evidence>
<evidence type="ECO:0000256" key="1">
    <source>
        <dbReference type="ARBA" id="ARBA00022723"/>
    </source>
</evidence>
<keyword evidence="8" id="KW-1185">Reference proteome</keyword>
<dbReference type="GO" id="GO:0006357">
    <property type="term" value="P:regulation of transcription by RNA polymerase II"/>
    <property type="evidence" value="ECO:0007669"/>
    <property type="project" value="TreeGrafter"/>
</dbReference>
<dbReference type="PROSITE" id="PS00028">
    <property type="entry name" value="ZINC_FINGER_C2H2_1"/>
    <property type="match status" value="3"/>
</dbReference>
<dbReference type="Proteomes" id="UP000242638">
    <property type="component" value="Unassembled WGS sequence"/>
</dbReference>
<dbReference type="OMA" id="NTCELLV"/>
<accession>A0A3P9MYK3</accession>
<keyword evidence="3 5" id="KW-0863">Zinc-finger</keyword>
<dbReference type="GO" id="GO:0005634">
    <property type="term" value="C:nucleus"/>
    <property type="evidence" value="ECO:0007669"/>
    <property type="project" value="UniProtKB-SubCell"/>
</dbReference>
<dbReference type="SMART" id="SM00355">
    <property type="entry name" value="ZnF_C2H2"/>
    <property type="match status" value="4"/>
</dbReference>
<keyword evidence="2" id="KW-0677">Repeat</keyword>
<feature type="domain" description="C2H2-type" evidence="6">
    <location>
        <begin position="95"/>
        <end position="122"/>
    </location>
</feature>
<dbReference type="InterPro" id="IPR036236">
    <property type="entry name" value="Znf_C2H2_sf"/>
</dbReference>
<evidence type="ECO:0000313" key="8">
    <source>
        <dbReference type="Proteomes" id="UP000242638"/>
    </source>
</evidence>
<reference evidence="7" key="3">
    <citation type="submission" date="2025-09" db="UniProtKB">
        <authorList>
            <consortium name="Ensembl"/>
        </authorList>
    </citation>
    <scope>IDENTIFICATION</scope>
    <source>
        <strain evidence="7">Guanapo</strain>
    </source>
</reference>
<proteinExistence type="predicted"/>
<evidence type="ECO:0000256" key="5">
    <source>
        <dbReference type="PROSITE-ProRule" id="PRU00042"/>
    </source>
</evidence>
<reference evidence="7" key="2">
    <citation type="submission" date="2025-08" db="UniProtKB">
        <authorList>
            <consortium name="Ensembl"/>
        </authorList>
    </citation>
    <scope>IDENTIFICATION</scope>
    <source>
        <strain evidence="7">Guanapo</strain>
    </source>
</reference>
<protein>
    <recommendedName>
        <fullName evidence="6">C2H2-type domain-containing protein</fullName>
    </recommendedName>
</protein>
<dbReference type="GO" id="GO:0000978">
    <property type="term" value="F:RNA polymerase II cis-regulatory region sequence-specific DNA binding"/>
    <property type="evidence" value="ECO:0007669"/>
    <property type="project" value="TreeGrafter"/>
</dbReference>
<dbReference type="PANTHER" id="PTHR23235">
    <property type="entry name" value="KRUEPPEL-LIKE TRANSCRIPTION FACTOR"/>
    <property type="match status" value="1"/>
</dbReference>
<feature type="domain" description="C2H2-type" evidence="6">
    <location>
        <begin position="67"/>
        <end position="94"/>
    </location>
</feature>
<reference evidence="8" key="1">
    <citation type="submission" date="2013-11" db="EMBL/GenBank/DDBJ databases">
        <title>The genomic landscape of the Guanapo guppy.</title>
        <authorList>
            <person name="Kuenstner A."/>
            <person name="Dreyer C."/>
        </authorList>
    </citation>
    <scope>NUCLEOTIDE SEQUENCE</scope>
    <source>
        <strain evidence="8">Guanapo</strain>
    </source>
</reference>
<dbReference type="Pfam" id="PF00096">
    <property type="entry name" value="zf-C2H2"/>
    <property type="match status" value="3"/>
</dbReference>
<name>A0A3P9MYK3_POERE</name>
<evidence type="ECO:0000313" key="7">
    <source>
        <dbReference type="Ensembl" id="ENSPREP00000002348.1"/>
    </source>
</evidence>
<dbReference type="Gene3D" id="3.30.160.60">
    <property type="entry name" value="Classic Zinc Finger"/>
    <property type="match status" value="4"/>
</dbReference>
<dbReference type="GO" id="GO:0003700">
    <property type="term" value="F:DNA-binding transcription factor activity"/>
    <property type="evidence" value="ECO:0007669"/>
    <property type="project" value="TreeGrafter"/>
</dbReference>
<dbReference type="SUPFAM" id="SSF57667">
    <property type="entry name" value="beta-beta-alpha zinc fingers"/>
    <property type="match status" value="2"/>
</dbReference>
<dbReference type="PROSITE" id="PS50157">
    <property type="entry name" value="ZINC_FINGER_C2H2_2"/>
    <property type="match status" value="4"/>
</dbReference>
<keyword evidence="4" id="KW-0862">Zinc</keyword>
<feature type="domain" description="C2H2-type" evidence="6">
    <location>
        <begin position="123"/>
        <end position="150"/>
    </location>
</feature>
<dbReference type="GO" id="GO:0008270">
    <property type="term" value="F:zinc ion binding"/>
    <property type="evidence" value="ECO:0007669"/>
    <property type="project" value="UniProtKB-KW"/>
</dbReference>